<dbReference type="PANTHER" id="PTHR48051">
    <property type="match status" value="1"/>
</dbReference>
<dbReference type="PANTHER" id="PTHR48051:SF1">
    <property type="entry name" value="RAS SUPPRESSOR PROTEIN 1"/>
    <property type="match status" value="1"/>
</dbReference>
<dbReference type="InterPro" id="IPR050216">
    <property type="entry name" value="LRR_domain-containing"/>
</dbReference>
<evidence type="ECO:0000313" key="4">
    <source>
        <dbReference type="EMBL" id="KFM81427.1"/>
    </source>
</evidence>
<name>A0A087UVN8_STEMI</name>
<evidence type="ECO:0000256" key="1">
    <source>
        <dbReference type="ARBA" id="ARBA00022614"/>
    </source>
</evidence>
<accession>A0A087UVN8</accession>
<dbReference type="SUPFAM" id="SSF52058">
    <property type="entry name" value="L domain-like"/>
    <property type="match status" value="1"/>
</dbReference>
<dbReference type="AlphaFoldDB" id="A0A087UVN8"/>
<keyword evidence="1" id="KW-0433">Leucine-rich repeat</keyword>
<evidence type="ECO:0000256" key="2">
    <source>
        <dbReference type="ARBA" id="ARBA00022737"/>
    </source>
</evidence>
<dbReference type="OrthoDB" id="2021138at2759"/>
<dbReference type="Pfam" id="PF00560">
    <property type="entry name" value="LRR_1"/>
    <property type="match status" value="1"/>
</dbReference>
<sequence>MENIKKLFLGSNNLQQMPFDEKFCDTCKLLERLDLSGNNVSDLPYNFGQLKNLKFLDIGSPLDEIERNRFLKNGNDLIRLPSSFCNLYNLTKLELDENELLELPANFGCLSNMRYLNLCHNTIKILPESFCQLQKLKVCLLSMNNLSYLPEDFGKLIELQELRLDNNLLMELPESFCNLTALLVLDLYKNKLKIIPSALNNMKYIKHMDLRENDFAVEFNKMPEVIRKCTYVERDPTLQHTWRGRKREDIQPESWVKNKVVENYSVLQSDVEISALNSAPFLWRGHHQQDIKKEYNSSSYAPVVENKNHENVPDDNICNGYCDEKPKSLSESDNDSINCQKNVSDNDICNGYRDKKSQSSSESHDDPIDCESSPCSTIETKSDIINEGGKGYWDDETVLSDLSYCNEEEVNSLRINQSEESWDDEISETILPEHLKSSESNKVDQDTAQFEDVFPDISSDPSSVLDNWDIDYVFGFRRSFREIYKHPIKDAEDCVLKVFLPSDLHAPRMNKSEIWCPVEE</sequence>
<dbReference type="Pfam" id="PF13855">
    <property type="entry name" value="LRR_8"/>
    <property type="match status" value="2"/>
</dbReference>
<dbReference type="InterPro" id="IPR003591">
    <property type="entry name" value="Leu-rich_rpt_typical-subtyp"/>
</dbReference>
<feature type="non-terminal residue" evidence="4">
    <location>
        <position position="520"/>
    </location>
</feature>
<dbReference type="Gene3D" id="3.80.10.10">
    <property type="entry name" value="Ribonuclease Inhibitor"/>
    <property type="match status" value="1"/>
</dbReference>
<keyword evidence="2" id="KW-0677">Repeat</keyword>
<dbReference type="Proteomes" id="UP000054359">
    <property type="component" value="Unassembled WGS sequence"/>
</dbReference>
<dbReference type="InterPro" id="IPR001611">
    <property type="entry name" value="Leu-rich_rpt"/>
</dbReference>
<dbReference type="InterPro" id="IPR032675">
    <property type="entry name" value="LRR_dom_sf"/>
</dbReference>
<keyword evidence="5" id="KW-1185">Reference proteome</keyword>
<evidence type="ECO:0000256" key="3">
    <source>
        <dbReference type="SAM" id="MobiDB-lite"/>
    </source>
</evidence>
<dbReference type="EMBL" id="KK121855">
    <property type="protein sequence ID" value="KFM81427.1"/>
    <property type="molecule type" value="Genomic_DNA"/>
</dbReference>
<dbReference type="PROSITE" id="PS51450">
    <property type="entry name" value="LRR"/>
    <property type="match status" value="1"/>
</dbReference>
<organism evidence="4 5">
    <name type="scientific">Stegodyphus mimosarum</name>
    <name type="common">African social velvet spider</name>
    <dbReference type="NCBI Taxonomy" id="407821"/>
    <lineage>
        <taxon>Eukaryota</taxon>
        <taxon>Metazoa</taxon>
        <taxon>Ecdysozoa</taxon>
        <taxon>Arthropoda</taxon>
        <taxon>Chelicerata</taxon>
        <taxon>Arachnida</taxon>
        <taxon>Araneae</taxon>
        <taxon>Araneomorphae</taxon>
        <taxon>Entelegynae</taxon>
        <taxon>Eresoidea</taxon>
        <taxon>Eresidae</taxon>
        <taxon>Stegodyphus</taxon>
    </lineage>
</organism>
<reference evidence="4 5" key="1">
    <citation type="submission" date="2013-11" db="EMBL/GenBank/DDBJ databases">
        <title>Genome sequencing of Stegodyphus mimosarum.</title>
        <authorList>
            <person name="Bechsgaard J."/>
        </authorList>
    </citation>
    <scope>NUCLEOTIDE SEQUENCE [LARGE SCALE GENOMIC DNA]</scope>
</reference>
<dbReference type="GO" id="GO:0005737">
    <property type="term" value="C:cytoplasm"/>
    <property type="evidence" value="ECO:0007669"/>
    <property type="project" value="TreeGrafter"/>
</dbReference>
<feature type="region of interest" description="Disordered" evidence="3">
    <location>
        <begin position="350"/>
        <end position="376"/>
    </location>
</feature>
<protein>
    <submittedName>
        <fullName evidence="4">Protein lap4</fullName>
    </submittedName>
</protein>
<proteinExistence type="predicted"/>
<evidence type="ECO:0000313" key="5">
    <source>
        <dbReference type="Proteomes" id="UP000054359"/>
    </source>
</evidence>
<feature type="compositionally biased region" description="Basic and acidic residues" evidence="3">
    <location>
        <begin position="352"/>
        <end position="367"/>
    </location>
</feature>
<gene>
    <name evidence="4" type="ORF">X975_23933</name>
</gene>
<dbReference type="STRING" id="407821.A0A087UVN8"/>
<dbReference type="SMART" id="SM00369">
    <property type="entry name" value="LRR_TYP"/>
    <property type="match status" value="7"/>
</dbReference>